<evidence type="ECO:0000256" key="2">
    <source>
        <dbReference type="ARBA" id="ARBA00023235"/>
    </source>
</evidence>
<evidence type="ECO:0000256" key="1">
    <source>
        <dbReference type="ARBA" id="ARBA00008348"/>
    </source>
</evidence>
<dbReference type="PANTHER" id="PTHR47683">
    <property type="entry name" value="PSEUDOURIDINE SYNTHASE FAMILY PROTEIN-RELATED"/>
    <property type="match status" value="1"/>
</dbReference>
<comment type="caution">
    <text evidence="7">The sequence shown here is derived from an EMBL/GenBank/DDBJ whole genome shotgun (WGS) entry which is preliminary data.</text>
</comment>
<dbReference type="AlphaFoldDB" id="A0A5R8KJH7"/>
<dbReference type="PANTHER" id="PTHR47683:SF2">
    <property type="entry name" value="RNA-BINDING S4 DOMAIN-CONTAINING PROTEIN"/>
    <property type="match status" value="1"/>
</dbReference>
<dbReference type="GO" id="GO:0003723">
    <property type="term" value="F:RNA binding"/>
    <property type="evidence" value="ECO:0007669"/>
    <property type="project" value="UniProtKB-KW"/>
</dbReference>
<feature type="compositionally biased region" description="Low complexity" evidence="5">
    <location>
        <begin position="391"/>
        <end position="405"/>
    </location>
</feature>
<dbReference type="Pfam" id="PF00849">
    <property type="entry name" value="PseudoU_synth_2"/>
    <property type="match status" value="1"/>
</dbReference>
<dbReference type="CDD" id="cd02870">
    <property type="entry name" value="PseudoU_synth_RsuA_like"/>
    <property type="match status" value="1"/>
</dbReference>
<name>A0A5R8KJH7_9BACT</name>
<proteinExistence type="inferred from homology"/>
<feature type="compositionally biased region" description="Basic and acidic residues" evidence="5">
    <location>
        <begin position="248"/>
        <end position="266"/>
    </location>
</feature>
<keyword evidence="8" id="KW-1185">Reference proteome</keyword>
<dbReference type="InterPro" id="IPR018496">
    <property type="entry name" value="PsdUridine_synth_RsuA/RluB_CS"/>
</dbReference>
<dbReference type="Gene3D" id="3.10.290.10">
    <property type="entry name" value="RNA-binding S4 domain"/>
    <property type="match status" value="1"/>
</dbReference>
<feature type="domain" description="RNA-binding S4" evidence="6">
    <location>
        <begin position="1"/>
        <end position="62"/>
    </location>
</feature>
<evidence type="ECO:0000256" key="4">
    <source>
        <dbReference type="RuleBase" id="RU003887"/>
    </source>
</evidence>
<sequence length="420" mass="46433">MRLNKYLSACGLGSRRGSEELISTGQVTINGDVCLNLGTKVSDTDEVVVHGKKVKPLKGVVIVLHKPRGFVCTRRDERDRETLYNLLPEKFVTLHHVGRLDKESEGLILLTNQGDLSHELLHPSKGVEKEYEVVIEEPFDPANLTKLIKGFHLPEGHAKAERAWMIGEYKLGIVLKQGLKRQIRDMLYFLGHEVRRLIRVRIGNLSIKGLPEGAWKELSEKDVQTLLLDPRSKDRPMLSKPKTASIKRQVEKRALRGEPKRDERAGSRTKLGTGKARPEPNRSSGRLAAEDNAFGERAFGKKKPFREERERDDRDRDRERGATGERKRTGSRANGGDRESKPEGDGEAKPRGARKFSGGRKPADGDRKFSTGDRKSTGGRAPSGERKKTGGRSSSSSTGGPVKGKAFGGKGGASPRSSGR</sequence>
<evidence type="ECO:0000256" key="5">
    <source>
        <dbReference type="SAM" id="MobiDB-lite"/>
    </source>
</evidence>
<dbReference type="InterPro" id="IPR000748">
    <property type="entry name" value="PsdUridine_synth_RsuA/RluB/E/F"/>
</dbReference>
<dbReference type="Gene3D" id="3.30.70.580">
    <property type="entry name" value="Pseudouridine synthase I, catalytic domain, N-terminal subdomain"/>
    <property type="match status" value="1"/>
</dbReference>
<dbReference type="PROSITE" id="PS01149">
    <property type="entry name" value="PSI_RSU"/>
    <property type="match status" value="1"/>
</dbReference>
<dbReference type="InterPro" id="IPR020094">
    <property type="entry name" value="TruA/RsuA/RluB/E/F_N"/>
</dbReference>
<dbReference type="CDD" id="cd00165">
    <property type="entry name" value="S4"/>
    <property type="match status" value="1"/>
</dbReference>
<dbReference type="EC" id="5.4.99.-" evidence="4"/>
<dbReference type="FunFam" id="3.10.290.10:FF:000003">
    <property type="entry name" value="Pseudouridine synthase"/>
    <property type="match status" value="1"/>
</dbReference>
<dbReference type="PROSITE" id="PS50889">
    <property type="entry name" value="S4"/>
    <property type="match status" value="1"/>
</dbReference>
<reference evidence="7 8" key="1">
    <citation type="submission" date="2019-05" db="EMBL/GenBank/DDBJ databases">
        <title>Verrucobacter flavum gen. nov., sp. nov. a new member of the family Verrucomicrobiaceae.</title>
        <authorList>
            <person name="Szuroczki S."/>
            <person name="Abbaszade G."/>
            <person name="Szabo A."/>
            <person name="Felfoldi T."/>
            <person name="Schumann P."/>
            <person name="Boka K."/>
            <person name="Keki Z."/>
            <person name="Toumi M."/>
            <person name="Toth E."/>
        </authorList>
    </citation>
    <scope>NUCLEOTIDE SEQUENCE [LARGE SCALE GENOMIC DNA]</scope>
    <source>
        <strain evidence="7 8">MG-N-17</strain>
    </source>
</reference>
<dbReference type="SMART" id="SM00363">
    <property type="entry name" value="S4"/>
    <property type="match status" value="1"/>
</dbReference>
<feature type="compositionally biased region" description="Basic and acidic residues" evidence="5">
    <location>
        <begin position="335"/>
        <end position="350"/>
    </location>
</feature>
<dbReference type="SUPFAM" id="SSF55174">
    <property type="entry name" value="Alpha-L RNA-binding motif"/>
    <property type="match status" value="1"/>
</dbReference>
<comment type="similarity">
    <text evidence="1 4">Belongs to the pseudouridine synthase RsuA family.</text>
</comment>
<evidence type="ECO:0000313" key="8">
    <source>
        <dbReference type="Proteomes" id="UP000306196"/>
    </source>
</evidence>
<dbReference type="InterPro" id="IPR050343">
    <property type="entry name" value="RsuA_PseudoU_synthase"/>
</dbReference>
<feature type="compositionally biased region" description="Basic and acidic residues" evidence="5">
    <location>
        <begin position="361"/>
        <end position="376"/>
    </location>
</feature>
<dbReference type="Pfam" id="PF01479">
    <property type="entry name" value="S4"/>
    <property type="match status" value="1"/>
</dbReference>
<dbReference type="RefSeq" id="WP_138084757.1">
    <property type="nucleotide sequence ID" value="NZ_VAUV01000002.1"/>
</dbReference>
<gene>
    <name evidence="7" type="ORF">FEM03_03315</name>
</gene>
<keyword evidence="3" id="KW-0694">RNA-binding</keyword>
<evidence type="ECO:0000313" key="7">
    <source>
        <dbReference type="EMBL" id="TLD72401.1"/>
    </source>
</evidence>
<dbReference type="GO" id="GO:0000455">
    <property type="term" value="P:enzyme-directed rRNA pseudouridine synthesis"/>
    <property type="evidence" value="ECO:0007669"/>
    <property type="project" value="UniProtKB-ARBA"/>
</dbReference>
<dbReference type="EMBL" id="VAUV01000002">
    <property type="protein sequence ID" value="TLD72401.1"/>
    <property type="molecule type" value="Genomic_DNA"/>
</dbReference>
<dbReference type="InterPro" id="IPR002942">
    <property type="entry name" value="S4_RNA-bd"/>
</dbReference>
<evidence type="ECO:0000259" key="6">
    <source>
        <dbReference type="SMART" id="SM00363"/>
    </source>
</evidence>
<dbReference type="InterPro" id="IPR020103">
    <property type="entry name" value="PsdUridine_synth_cat_dom_sf"/>
</dbReference>
<dbReference type="Gene3D" id="3.30.70.1560">
    <property type="entry name" value="Alpha-L RNA-binding motif"/>
    <property type="match status" value="1"/>
</dbReference>
<organism evidence="7 8">
    <name type="scientific">Phragmitibacter flavus</name>
    <dbReference type="NCBI Taxonomy" id="2576071"/>
    <lineage>
        <taxon>Bacteria</taxon>
        <taxon>Pseudomonadati</taxon>
        <taxon>Verrucomicrobiota</taxon>
        <taxon>Verrucomicrobiia</taxon>
        <taxon>Verrucomicrobiales</taxon>
        <taxon>Verrucomicrobiaceae</taxon>
        <taxon>Phragmitibacter</taxon>
    </lineage>
</organism>
<dbReference type="InterPro" id="IPR042092">
    <property type="entry name" value="PsdUridine_s_RsuA/RluB/E/F_cat"/>
</dbReference>
<dbReference type="SUPFAM" id="SSF55120">
    <property type="entry name" value="Pseudouridine synthase"/>
    <property type="match status" value="1"/>
</dbReference>
<dbReference type="InterPro" id="IPR036986">
    <property type="entry name" value="S4_RNA-bd_sf"/>
</dbReference>
<accession>A0A5R8KJH7</accession>
<evidence type="ECO:0000256" key="3">
    <source>
        <dbReference type="PROSITE-ProRule" id="PRU00182"/>
    </source>
</evidence>
<keyword evidence="2 4" id="KW-0413">Isomerase</keyword>
<protein>
    <recommendedName>
        <fullName evidence="4">Pseudouridine synthase</fullName>
        <ecNumber evidence="4">5.4.99.-</ecNumber>
    </recommendedName>
</protein>
<dbReference type="OrthoDB" id="9807213at2"/>
<feature type="compositionally biased region" description="Basic and acidic residues" evidence="5">
    <location>
        <begin position="305"/>
        <end position="328"/>
    </location>
</feature>
<feature type="region of interest" description="Disordered" evidence="5">
    <location>
        <begin position="229"/>
        <end position="420"/>
    </location>
</feature>
<dbReference type="Proteomes" id="UP000306196">
    <property type="component" value="Unassembled WGS sequence"/>
</dbReference>
<dbReference type="NCBIfam" id="TIGR00093">
    <property type="entry name" value="pseudouridine synthase"/>
    <property type="match status" value="1"/>
</dbReference>
<dbReference type="GO" id="GO:0120159">
    <property type="term" value="F:rRNA pseudouridine synthase activity"/>
    <property type="evidence" value="ECO:0007669"/>
    <property type="project" value="UniProtKB-ARBA"/>
</dbReference>
<dbReference type="InterPro" id="IPR006145">
    <property type="entry name" value="PsdUridine_synth_RsuA/RluA"/>
</dbReference>